<dbReference type="HOGENOM" id="CLU_015345_0_2_4"/>
<accession>A2SP39</accession>
<geneLocation type="plasmid" evidence="4 5">
    <name>RPME01</name>
</geneLocation>
<dbReference type="AlphaFoldDB" id="A2SP39"/>
<dbReference type="Gene3D" id="1.10.189.10">
    <property type="entry name" value="Pyruvate Phosphate Dikinase, domain 2"/>
    <property type="match status" value="1"/>
</dbReference>
<proteinExistence type="predicted"/>
<dbReference type="SUPFAM" id="SSF51621">
    <property type="entry name" value="Phosphoenolpyruvate/pyruvate domain"/>
    <property type="match status" value="1"/>
</dbReference>
<comment type="cofactor">
    <cofactor evidence="1">
        <name>Mg(2+)</name>
        <dbReference type="ChEBI" id="CHEBI:18420"/>
    </cofactor>
</comment>
<evidence type="ECO:0000259" key="2">
    <source>
        <dbReference type="Pfam" id="PF00391"/>
    </source>
</evidence>
<keyword evidence="4" id="KW-0614">Plasmid</keyword>
<dbReference type="Gene3D" id="3.30.1490.20">
    <property type="entry name" value="ATP-grasp fold, A domain"/>
    <property type="match status" value="1"/>
</dbReference>
<dbReference type="GO" id="GO:0005524">
    <property type="term" value="F:ATP binding"/>
    <property type="evidence" value="ECO:0007669"/>
    <property type="project" value="InterPro"/>
</dbReference>
<dbReference type="InterPro" id="IPR036637">
    <property type="entry name" value="Phosphohistidine_dom_sf"/>
</dbReference>
<dbReference type="Pfam" id="PF00391">
    <property type="entry name" value="PEP-utilizers"/>
    <property type="match status" value="1"/>
</dbReference>
<dbReference type="GO" id="GO:0016301">
    <property type="term" value="F:kinase activity"/>
    <property type="evidence" value="ECO:0007669"/>
    <property type="project" value="UniProtKB-KW"/>
</dbReference>
<dbReference type="Gene3D" id="1.20.80.30">
    <property type="match status" value="1"/>
</dbReference>
<dbReference type="Gene3D" id="3.30.470.20">
    <property type="entry name" value="ATP-grasp fold, B domain"/>
    <property type="match status" value="1"/>
</dbReference>
<evidence type="ECO:0000313" key="4">
    <source>
        <dbReference type="EMBL" id="ABM97328.1"/>
    </source>
</evidence>
<dbReference type="SUPFAM" id="SSF52009">
    <property type="entry name" value="Phosphohistidine domain"/>
    <property type="match status" value="1"/>
</dbReference>
<feature type="domain" description="PEP-utilising enzyme mobile" evidence="2">
    <location>
        <begin position="432"/>
        <end position="513"/>
    </location>
</feature>
<keyword evidence="4" id="KW-0670">Pyruvate</keyword>
<dbReference type="InterPro" id="IPR013815">
    <property type="entry name" value="ATP_grasp_subdomain_1"/>
</dbReference>
<dbReference type="NCBIfam" id="NF004531">
    <property type="entry name" value="PRK05878.1"/>
    <property type="match status" value="1"/>
</dbReference>
<dbReference type="SUPFAM" id="SSF56059">
    <property type="entry name" value="Glutathione synthetase ATP-binding domain-like"/>
    <property type="match status" value="1"/>
</dbReference>
<keyword evidence="4" id="KW-0808">Transferase</keyword>
<evidence type="ECO:0000313" key="5">
    <source>
        <dbReference type="Proteomes" id="UP000000366"/>
    </source>
</evidence>
<name>A2SP39_METPP</name>
<dbReference type="Pfam" id="PF01326">
    <property type="entry name" value="PPDK_N"/>
    <property type="match status" value="2"/>
</dbReference>
<dbReference type="PROSITE" id="PS00370">
    <property type="entry name" value="PEP_ENZYMES_PHOS_SITE"/>
    <property type="match status" value="1"/>
</dbReference>
<feature type="domain" description="Pyruvate phosphate dikinase AMP/ATP-binding" evidence="3">
    <location>
        <begin position="72"/>
        <end position="296"/>
    </location>
</feature>
<organism evidence="4 5">
    <name type="scientific">Methylibium petroleiphilum (strain ATCC BAA-1232 / LMG 22953 / PM1)</name>
    <dbReference type="NCBI Taxonomy" id="420662"/>
    <lineage>
        <taxon>Bacteria</taxon>
        <taxon>Pseudomonadati</taxon>
        <taxon>Pseudomonadota</taxon>
        <taxon>Betaproteobacteria</taxon>
        <taxon>Burkholderiales</taxon>
        <taxon>Sphaerotilaceae</taxon>
        <taxon>Methylibium</taxon>
    </lineage>
</organism>
<dbReference type="PANTHER" id="PTHR22931">
    <property type="entry name" value="PHOSPHOENOLPYRUVATE DIKINASE-RELATED"/>
    <property type="match status" value="1"/>
</dbReference>
<dbReference type="EMBL" id="CP000556">
    <property type="protein sequence ID" value="ABM97328.1"/>
    <property type="molecule type" value="Genomic_DNA"/>
</dbReference>
<evidence type="ECO:0000259" key="3">
    <source>
        <dbReference type="Pfam" id="PF01326"/>
    </source>
</evidence>
<dbReference type="EC" id="2.7.9.1" evidence="4"/>
<dbReference type="InterPro" id="IPR002192">
    <property type="entry name" value="PPDK_AMP/ATP-bd"/>
</dbReference>
<dbReference type="InterPro" id="IPR015813">
    <property type="entry name" value="Pyrv/PenolPyrv_kinase-like_dom"/>
</dbReference>
<dbReference type="InterPro" id="IPR010121">
    <property type="entry name" value="Pyruvate_phosphate_dikinase"/>
</dbReference>
<dbReference type="GO" id="GO:0050242">
    <property type="term" value="F:pyruvate, phosphate dikinase activity"/>
    <property type="evidence" value="ECO:0007669"/>
    <property type="project" value="UniProtKB-EC"/>
</dbReference>
<dbReference type="KEGG" id="mpt:Mpe_B0560"/>
<dbReference type="eggNOG" id="COG1080">
    <property type="taxonomic scope" value="Bacteria"/>
</dbReference>
<protein>
    <submittedName>
        <fullName evidence="4">Pyruvate phosphate dikinase</fullName>
        <ecNumber evidence="4">2.7.9.1</ecNumber>
    </submittedName>
</protein>
<dbReference type="Gene3D" id="3.20.20.60">
    <property type="entry name" value="Phosphoenolpyruvate-binding domains"/>
    <property type="match status" value="1"/>
</dbReference>
<sequence length="856" mass="91138">MPRTFRIKGRHESMTSVTAAERFVYSFAEATHLDAAALGGKGAGLVQMTAAGFPVPPGFVISTQACRVSKDGAVPEALWREIVQAVHQLEERTGCGFGKGPRPLLVSVRSGAPVSMPGMMDTVLNLGMNEETTVALAKATGGRYRFAAETFARFARMFADIVLGAADESAADGASLDTVEDERSLRSAVRLVAEGVGASGTFPADPWAQLRQAVVAVFESWNSRRAIRYRDHHGIAHDLGTAVVVQQMVFGNLGSPSGTGVAFTRDPRDGSPKLFGEYLENGQGEDIVAGTHTPESLDDVGRRYPELIGQFHSLARSLEKTYRDVLDIEFTVQEGVLYLLQVRPGKRTAEAAIRIAGDLYKEGLVDRETVLQRVTADHLRQVLRPRFLVEAVEAARAGGARLAQGTGASPGQVSGRIVFDPDRAEQVASGGDPVVLMRLFTSPRDLHGMLAARGIVTARGGSTSHAAVVARALDKPCIVGCESLDIDAERRVVRVADRELPEGTLVSLDGSTGEVFEGTLSTGALSTDSVSHIGAILGLADDLSGCTVFNRVSTPDMARQAIAAGAHAIGTRIDETLAATAGFETLVDAVSAYKRGVTSADSNSNALAALEEVIAEALTDVMRAVYPKPFAARIANLSSGVAGEAVSDFTDVAPSPAIWLPLGSPQLLRAQIRGLVRAKETTGYPDNVILMVGGINTEAEAIALRAACREAGGAKLRLGVAARSPHGLLELPRIARHVDMAWIDYRSLCAAIYRYPDDLMLAQDAWKSYIADGFMPLDPANEVDEAIKLLMPTLTPDTHACEFGVTFYGWGVSEKVVRFFTERGFRNFGVEMNGLAATRLLLGRLASQEGAFGPPA</sequence>
<evidence type="ECO:0000256" key="1">
    <source>
        <dbReference type="ARBA" id="ARBA00001946"/>
    </source>
</evidence>
<feature type="domain" description="Pyruvate phosphate dikinase AMP/ATP-binding" evidence="3">
    <location>
        <begin position="310"/>
        <end position="355"/>
    </location>
</feature>
<dbReference type="Gene3D" id="3.50.30.10">
    <property type="entry name" value="Phosphohistidine domain"/>
    <property type="match status" value="1"/>
</dbReference>
<gene>
    <name evidence="4" type="ordered locus">Mpe_B0560</name>
</gene>
<reference evidence="4 5" key="1">
    <citation type="journal article" date="2007" name="J. Bacteriol.">
        <title>Whole-genome analysis of the methyl tert-butyl ether-degrading beta-proteobacterium Methylibium petroleiphilum PM1.</title>
        <authorList>
            <person name="Kane S.R."/>
            <person name="Chakicherla A.Y."/>
            <person name="Chain P.S.G."/>
            <person name="Schmidt R."/>
            <person name="Shin M.W."/>
            <person name="Legler T.C."/>
            <person name="Scow K.M."/>
            <person name="Larimer F.W."/>
            <person name="Lucas S.M."/>
            <person name="Richardson P.M."/>
            <person name="Hristova K.R."/>
        </authorList>
    </citation>
    <scope>NUCLEOTIDE SEQUENCE [LARGE SCALE GENOMIC DNA]</scope>
    <source>
        <strain evidence="5">ATCC BAA-1232 / LMG 22953 / PM1</strain>
        <plasmid evidence="4 5">RPME01</plasmid>
    </source>
</reference>
<dbReference type="Proteomes" id="UP000000366">
    <property type="component" value="Plasmid RPME01"/>
</dbReference>
<dbReference type="PANTHER" id="PTHR22931:SF9">
    <property type="entry name" value="PYRUVATE, PHOSPHATE DIKINASE 1, CHLOROPLASTIC"/>
    <property type="match status" value="1"/>
</dbReference>
<keyword evidence="4" id="KW-0418">Kinase</keyword>
<dbReference type="eggNOG" id="COG0574">
    <property type="taxonomic scope" value="Bacteria"/>
</dbReference>
<dbReference type="InterPro" id="IPR008279">
    <property type="entry name" value="PEP-util_enz_mobile_dom"/>
</dbReference>
<dbReference type="InterPro" id="IPR040442">
    <property type="entry name" value="Pyrv_kinase-like_dom_sf"/>
</dbReference>
<keyword evidence="5" id="KW-1185">Reference proteome</keyword>
<dbReference type="InterPro" id="IPR018274">
    <property type="entry name" value="PEP_util_AS"/>
</dbReference>